<comment type="caution">
    <text evidence="1">The sequence shown here is derived from an EMBL/GenBank/DDBJ whole genome shotgun (WGS) entry which is preliminary data.</text>
</comment>
<dbReference type="Proteomes" id="UP000651271">
    <property type="component" value="Unassembled WGS sequence"/>
</dbReference>
<dbReference type="RefSeq" id="WP_190302285.1">
    <property type="nucleotide sequence ID" value="NZ_JACOIJ010000017.1"/>
</dbReference>
<keyword evidence="2" id="KW-1185">Reference proteome</keyword>
<organism evidence="1 2">
    <name type="scientific">Sphingobacterium litopenaei</name>
    <dbReference type="NCBI Taxonomy" id="2763500"/>
    <lineage>
        <taxon>Bacteria</taxon>
        <taxon>Pseudomonadati</taxon>
        <taxon>Bacteroidota</taxon>
        <taxon>Sphingobacteriia</taxon>
        <taxon>Sphingobacteriales</taxon>
        <taxon>Sphingobacteriaceae</taxon>
        <taxon>Sphingobacterium</taxon>
    </lineage>
</organism>
<sequence>MKNIYLLIFVAICAIQLPSCSKDTTMEGSRAVTKYIDLELTASYYEKPETILDKKASAGIEKYDDSKNVSEIAPGFFAEFQIEEGYSSSSGEIKKSINKLAAKERNNNPTDLSQLKLKKLENGVKFMVLIFDENDIHVGMTLATMGEQTRIPVVYKKDYVFNTSNYYRVVAFTYNTKNESDYDSLNLDPTQTADNPKLVIPSDKEFFYYNGDFLIDPKVTDVSYKLPIVFLPQTVKVGVTVDGKGANVKVKKMSGTFGSFSMRSTAEFDLKLNKVLSRSEIAENAFPYTFTATGEGDTLSVARFIYVNDSDGEKVLSNYKVTLNELIVQKNGANSDTTLLSNANVLFEYGNINLKKGKYYNGKINLVNGFEVDGLIWGLGNLYYDASDVGNEYKFRNTLGEGRMEKLTDYWQYKALRPGG</sequence>
<name>A0ABR7YF88_9SPHI</name>
<accession>A0ABR7YF88</accession>
<reference evidence="1 2" key="1">
    <citation type="submission" date="2020-08" db="EMBL/GenBank/DDBJ databases">
        <title>Sphingobacterium sp. DN04309 isolated from aquaculture water.</title>
        <authorList>
            <person name="Zhang M."/>
        </authorList>
    </citation>
    <scope>NUCLEOTIDE SEQUENCE [LARGE SCALE GENOMIC DNA]</scope>
    <source>
        <strain evidence="1 2">DN04309</strain>
    </source>
</reference>
<evidence type="ECO:0000313" key="1">
    <source>
        <dbReference type="EMBL" id="MBD1429934.1"/>
    </source>
</evidence>
<protein>
    <recommendedName>
        <fullName evidence="3">DUF1735 domain-containing protein</fullName>
    </recommendedName>
</protein>
<dbReference type="EMBL" id="JACOIJ010000017">
    <property type="protein sequence ID" value="MBD1429934.1"/>
    <property type="molecule type" value="Genomic_DNA"/>
</dbReference>
<gene>
    <name evidence="1" type="ORF">H8B04_10165</name>
</gene>
<proteinExistence type="predicted"/>
<evidence type="ECO:0000313" key="2">
    <source>
        <dbReference type="Proteomes" id="UP000651271"/>
    </source>
</evidence>
<evidence type="ECO:0008006" key="3">
    <source>
        <dbReference type="Google" id="ProtNLM"/>
    </source>
</evidence>